<protein>
    <recommendedName>
        <fullName evidence="4">Glycine zipper 2TM domain-containing protein</fullName>
    </recommendedName>
</protein>
<evidence type="ECO:0008006" key="4">
    <source>
        <dbReference type="Google" id="ProtNLM"/>
    </source>
</evidence>
<evidence type="ECO:0000313" key="2">
    <source>
        <dbReference type="EMBL" id="WWM64507.1"/>
    </source>
</evidence>
<evidence type="ECO:0000256" key="1">
    <source>
        <dbReference type="SAM" id="SignalP"/>
    </source>
</evidence>
<gene>
    <name evidence="2" type="ORF">V6W80_12230</name>
</gene>
<sequence length="70" mass="7058">MKRLVIVSLSTLLLGLSQTTMAAGCIKGAMIGSVAGHVAGHHAIAGAVAGCVIGHHLAAKAKEEQRYGHS</sequence>
<accession>A0ABZ2FKQ6</accession>
<dbReference type="RefSeq" id="WP_338544371.1">
    <property type="nucleotide sequence ID" value="NZ_CP145723.1"/>
</dbReference>
<organism evidence="2 3">
    <name type="scientific">Pseudomonas benzopyrenica</name>
    <dbReference type="NCBI Taxonomy" id="2993566"/>
    <lineage>
        <taxon>Bacteria</taxon>
        <taxon>Pseudomonadati</taxon>
        <taxon>Pseudomonadota</taxon>
        <taxon>Gammaproteobacteria</taxon>
        <taxon>Pseudomonadales</taxon>
        <taxon>Pseudomonadaceae</taxon>
        <taxon>Pseudomonas</taxon>
    </lineage>
</organism>
<keyword evidence="3" id="KW-1185">Reference proteome</keyword>
<evidence type="ECO:0000313" key="3">
    <source>
        <dbReference type="Proteomes" id="UP001372714"/>
    </source>
</evidence>
<dbReference type="PROSITE" id="PS51257">
    <property type="entry name" value="PROKAR_LIPOPROTEIN"/>
    <property type="match status" value="1"/>
</dbReference>
<keyword evidence="1" id="KW-0732">Signal</keyword>
<dbReference type="Proteomes" id="UP001372714">
    <property type="component" value="Chromosome"/>
</dbReference>
<dbReference type="EMBL" id="CP145723">
    <property type="protein sequence ID" value="WWM64507.1"/>
    <property type="molecule type" value="Genomic_DNA"/>
</dbReference>
<proteinExistence type="predicted"/>
<feature type="chain" id="PRO_5047235980" description="Glycine zipper 2TM domain-containing protein" evidence="1">
    <location>
        <begin position="23"/>
        <end position="70"/>
    </location>
</feature>
<name>A0ABZ2FKQ6_9PSED</name>
<reference evidence="2 3" key="1">
    <citation type="submission" date="2024-02" db="EMBL/GenBank/DDBJ databases">
        <title>The whole genome sequence of Pseudomonas benzopyrenica MLY92.</title>
        <authorList>
            <person name="Liu Y."/>
        </authorList>
    </citation>
    <scope>NUCLEOTIDE SEQUENCE [LARGE SCALE GENOMIC DNA]</scope>
    <source>
        <strain evidence="2 3">MLY92</strain>
    </source>
</reference>
<feature type="signal peptide" evidence="1">
    <location>
        <begin position="1"/>
        <end position="22"/>
    </location>
</feature>